<evidence type="ECO:0000313" key="1">
    <source>
        <dbReference type="Proteomes" id="UP000000437"/>
    </source>
</evidence>
<name>A0AC58G476_DANRE</name>
<keyword evidence="1" id="KW-1185">Reference proteome</keyword>
<dbReference type="RefSeq" id="XP_073764543.1">
    <property type="nucleotide sequence ID" value="XM_073908442.1"/>
</dbReference>
<evidence type="ECO:0000313" key="2">
    <source>
        <dbReference type="RefSeq" id="XP_073764543.1"/>
    </source>
</evidence>
<gene>
    <name evidence="2" type="primary">LOC141375369</name>
</gene>
<reference evidence="2" key="1">
    <citation type="submission" date="2025-08" db="UniProtKB">
        <authorList>
            <consortium name="RefSeq"/>
        </authorList>
    </citation>
    <scope>IDENTIFICATION</scope>
    <source>
        <strain evidence="2">Tuebingen</strain>
        <tissue evidence="2">Fibroblasts and whole tissue</tissue>
    </source>
</reference>
<proteinExistence type="predicted"/>
<protein>
    <submittedName>
        <fullName evidence="2">Uncharacterized protein isoform X1</fullName>
    </submittedName>
</protein>
<dbReference type="Proteomes" id="UP000000437">
    <property type="component" value="Chromosome 7"/>
</dbReference>
<sequence length="211" mass="24831">MPNNLSVHACMLKRELKTIKHYPKILKYNTSSFRSTNTPKHTCPSQREHKTTQARGERARLTTSPRTFRRTNKHLNNKMMCSRCFLLILVVYFLMDELCAFLLPDRLRVKRSSHMSDQDLSSHIYELSDLTELFPGNEGEMTRDWDPNPAKSPAFFSPMEQINMQQANNNRRKNKDNRRRITVPLDRIGSSHLSTRSRKEEPEDFKEYDAK</sequence>
<organism evidence="1 2">
    <name type="scientific">Danio rerio</name>
    <name type="common">Zebrafish</name>
    <name type="synonym">Brachydanio rerio</name>
    <dbReference type="NCBI Taxonomy" id="7955"/>
    <lineage>
        <taxon>Eukaryota</taxon>
        <taxon>Metazoa</taxon>
        <taxon>Chordata</taxon>
        <taxon>Craniata</taxon>
        <taxon>Vertebrata</taxon>
        <taxon>Euteleostomi</taxon>
        <taxon>Actinopterygii</taxon>
        <taxon>Neopterygii</taxon>
        <taxon>Teleostei</taxon>
        <taxon>Ostariophysi</taxon>
        <taxon>Cypriniformes</taxon>
        <taxon>Danionidae</taxon>
        <taxon>Danioninae</taxon>
        <taxon>Danio</taxon>
    </lineage>
</organism>
<accession>A0AC58G476</accession>